<evidence type="ECO:0000313" key="2">
    <source>
        <dbReference type="Proteomes" id="UP000887013"/>
    </source>
</evidence>
<protein>
    <submittedName>
        <fullName evidence="1">Uncharacterized protein</fullName>
    </submittedName>
</protein>
<sequence length="96" mass="10390">MREGDKMKARAAPDGYRFVRSSARITLASQMYYGGEKGVPGSKGSGYFLMLMVVDEDGWRVMSIFFDPDRKGVNVGSVVMSGIWGWLGSDKGGGGL</sequence>
<organism evidence="1 2">
    <name type="scientific">Nephila pilipes</name>
    <name type="common">Giant wood spider</name>
    <name type="synonym">Nephila maculata</name>
    <dbReference type="NCBI Taxonomy" id="299642"/>
    <lineage>
        <taxon>Eukaryota</taxon>
        <taxon>Metazoa</taxon>
        <taxon>Ecdysozoa</taxon>
        <taxon>Arthropoda</taxon>
        <taxon>Chelicerata</taxon>
        <taxon>Arachnida</taxon>
        <taxon>Araneae</taxon>
        <taxon>Araneomorphae</taxon>
        <taxon>Entelegynae</taxon>
        <taxon>Araneoidea</taxon>
        <taxon>Nephilidae</taxon>
        <taxon>Nephila</taxon>
    </lineage>
</organism>
<proteinExistence type="predicted"/>
<accession>A0A8X6N1E3</accession>
<keyword evidence="2" id="KW-1185">Reference proteome</keyword>
<comment type="caution">
    <text evidence="1">The sequence shown here is derived from an EMBL/GenBank/DDBJ whole genome shotgun (WGS) entry which is preliminary data.</text>
</comment>
<dbReference type="Proteomes" id="UP000887013">
    <property type="component" value="Unassembled WGS sequence"/>
</dbReference>
<name>A0A8X6N1E3_NEPPI</name>
<dbReference type="AlphaFoldDB" id="A0A8X6N1E3"/>
<reference evidence="1" key="1">
    <citation type="submission" date="2020-08" db="EMBL/GenBank/DDBJ databases">
        <title>Multicomponent nature underlies the extraordinary mechanical properties of spider dragline silk.</title>
        <authorList>
            <person name="Kono N."/>
            <person name="Nakamura H."/>
            <person name="Mori M."/>
            <person name="Yoshida Y."/>
            <person name="Ohtoshi R."/>
            <person name="Malay A.D."/>
            <person name="Moran D.A.P."/>
            <person name="Tomita M."/>
            <person name="Numata K."/>
            <person name="Arakawa K."/>
        </authorList>
    </citation>
    <scope>NUCLEOTIDE SEQUENCE</scope>
</reference>
<evidence type="ECO:0000313" key="1">
    <source>
        <dbReference type="EMBL" id="GFS88797.1"/>
    </source>
</evidence>
<gene>
    <name evidence="1" type="ORF">NPIL_480541</name>
</gene>
<dbReference type="EMBL" id="BMAW01099189">
    <property type="protein sequence ID" value="GFS88797.1"/>
    <property type="molecule type" value="Genomic_DNA"/>
</dbReference>